<evidence type="ECO:0000313" key="1">
    <source>
        <dbReference type="EMBL" id="KAE9970701.1"/>
    </source>
</evidence>
<name>A0A8H3UJZ7_VENIN</name>
<sequence>MNVAAAMRYCLWWDDGKEEKRDNVLSTRRLLIIYTFERYRSSIHNDYETNGVLSRGSNNLHDSEKVAM</sequence>
<dbReference type="Proteomes" id="UP000447873">
    <property type="component" value="Unassembled WGS sequence"/>
</dbReference>
<feature type="non-terminal residue" evidence="1">
    <location>
        <position position="68"/>
    </location>
</feature>
<dbReference type="EMBL" id="WNWS01000323">
    <property type="protein sequence ID" value="KAE9970701.1"/>
    <property type="molecule type" value="Genomic_DNA"/>
</dbReference>
<accession>A0A8H3UJZ7</accession>
<gene>
    <name evidence="1" type="ORF">EG328_006126</name>
</gene>
<evidence type="ECO:0000313" key="2">
    <source>
        <dbReference type="Proteomes" id="UP000447873"/>
    </source>
</evidence>
<reference evidence="1 2" key="1">
    <citation type="submission" date="2018-12" db="EMBL/GenBank/DDBJ databases">
        <title>Venturia inaequalis Genome Resource.</title>
        <authorList>
            <person name="Lichtner F.J."/>
        </authorList>
    </citation>
    <scope>NUCLEOTIDE SEQUENCE [LARGE SCALE GENOMIC DNA]</scope>
    <source>
        <strain evidence="1 2">120213</strain>
    </source>
</reference>
<dbReference type="AlphaFoldDB" id="A0A8H3UJZ7"/>
<organism evidence="1 2">
    <name type="scientific">Venturia inaequalis</name>
    <name type="common">Apple scab fungus</name>
    <dbReference type="NCBI Taxonomy" id="5025"/>
    <lineage>
        <taxon>Eukaryota</taxon>
        <taxon>Fungi</taxon>
        <taxon>Dikarya</taxon>
        <taxon>Ascomycota</taxon>
        <taxon>Pezizomycotina</taxon>
        <taxon>Dothideomycetes</taxon>
        <taxon>Pleosporomycetidae</taxon>
        <taxon>Venturiales</taxon>
        <taxon>Venturiaceae</taxon>
        <taxon>Venturia</taxon>
    </lineage>
</organism>
<protein>
    <submittedName>
        <fullName evidence="1">Uncharacterized protein</fullName>
    </submittedName>
</protein>
<comment type="caution">
    <text evidence="1">The sequence shown here is derived from an EMBL/GenBank/DDBJ whole genome shotgun (WGS) entry which is preliminary data.</text>
</comment>
<proteinExistence type="predicted"/>